<evidence type="ECO:0000256" key="8">
    <source>
        <dbReference type="ARBA" id="ARBA00022989"/>
    </source>
</evidence>
<dbReference type="NCBIfam" id="TIGR01352">
    <property type="entry name" value="tonB_Cterm"/>
    <property type="match status" value="2"/>
</dbReference>
<proteinExistence type="inferred from homology"/>
<dbReference type="Gene3D" id="3.30.1150.10">
    <property type="match status" value="2"/>
</dbReference>
<dbReference type="OrthoDB" id="9812355at2"/>
<evidence type="ECO:0000256" key="10">
    <source>
        <dbReference type="SAM" id="SignalP"/>
    </source>
</evidence>
<evidence type="ECO:0000313" key="12">
    <source>
        <dbReference type="EMBL" id="CCH51502.1"/>
    </source>
</evidence>
<keyword evidence="5" id="KW-0997">Cell inner membrane</keyword>
<dbReference type="PRINTS" id="PR01374">
    <property type="entry name" value="TONBPROTEIN"/>
</dbReference>
<keyword evidence="10" id="KW-0732">Signal</keyword>
<comment type="caution">
    <text evidence="12">The sequence shown here is derived from an EMBL/GenBank/DDBJ whole genome shotgun (WGS) entry which is preliminary data.</text>
</comment>
<keyword evidence="9" id="KW-0472">Membrane</keyword>
<dbReference type="eggNOG" id="COG0810">
    <property type="taxonomic scope" value="Bacteria"/>
</dbReference>
<feature type="chain" id="PRO_5003659641" evidence="10">
    <location>
        <begin position="19"/>
        <end position="484"/>
    </location>
</feature>
<protein>
    <submittedName>
        <fullName evidence="12">TonB family protein</fullName>
    </submittedName>
</protein>
<evidence type="ECO:0000313" key="13">
    <source>
        <dbReference type="Proteomes" id="UP000009309"/>
    </source>
</evidence>
<evidence type="ECO:0000256" key="2">
    <source>
        <dbReference type="ARBA" id="ARBA00006555"/>
    </source>
</evidence>
<evidence type="ECO:0000256" key="7">
    <source>
        <dbReference type="ARBA" id="ARBA00022927"/>
    </source>
</evidence>
<dbReference type="GO" id="GO:0098797">
    <property type="term" value="C:plasma membrane protein complex"/>
    <property type="evidence" value="ECO:0007669"/>
    <property type="project" value="TreeGrafter"/>
</dbReference>
<organism evidence="12 13">
    <name type="scientific">Fibrisoma limi BUZ 3</name>
    <dbReference type="NCBI Taxonomy" id="1185876"/>
    <lineage>
        <taxon>Bacteria</taxon>
        <taxon>Pseudomonadati</taxon>
        <taxon>Bacteroidota</taxon>
        <taxon>Cytophagia</taxon>
        <taxon>Cytophagales</taxon>
        <taxon>Spirosomataceae</taxon>
        <taxon>Fibrisoma</taxon>
    </lineage>
</organism>
<comment type="similarity">
    <text evidence="2">Belongs to the TonB family.</text>
</comment>
<keyword evidence="4" id="KW-1003">Cell membrane</keyword>
<dbReference type="InterPro" id="IPR006260">
    <property type="entry name" value="TonB/TolA_C"/>
</dbReference>
<dbReference type="Proteomes" id="UP000009309">
    <property type="component" value="Unassembled WGS sequence"/>
</dbReference>
<evidence type="ECO:0000256" key="3">
    <source>
        <dbReference type="ARBA" id="ARBA00022448"/>
    </source>
</evidence>
<reference evidence="12 13" key="1">
    <citation type="journal article" date="2012" name="J. Bacteriol.">
        <title>Genome Sequence of the Filamentous Bacterium Fibrisoma limi BUZ 3T.</title>
        <authorList>
            <person name="Filippini M."/>
            <person name="Qi W."/>
            <person name="Jaenicke S."/>
            <person name="Goesmann A."/>
            <person name="Smits T.H."/>
            <person name="Bagheri H.C."/>
        </authorList>
    </citation>
    <scope>NUCLEOTIDE SEQUENCE [LARGE SCALE GENOMIC DNA]</scope>
    <source>
        <strain evidence="13">BUZ 3T</strain>
    </source>
</reference>
<evidence type="ECO:0000256" key="6">
    <source>
        <dbReference type="ARBA" id="ARBA00022692"/>
    </source>
</evidence>
<keyword evidence="8" id="KW-1133">Transmembrane helix</keyword>
<keyword evidence="7" id="KW-0653">Protein transport</keyword>
<dbReference type="InterPro" id="IPR051045">
    <property type="entry name" value="TonB-dependent_transducer"/>
</dbReference>
<feature type="domain" description="TonB C-terminal" evidence="11">
    <location>
        <begin position="394"/>
        <end position="484"/>
    </location>
</feature>
<dbReference type="RefSeq" id="WP_009280088.1">
    <property type="nucleotide sequence ID" value="NZ_CAIT01000004.1"/>
</dbReference>
<keyword evidence="13" id="KW-1185">Reference proteome</keyword>
<feature type="domain" description="TonB C-terminal" evidence="11">
    <location>
        <begin position="36"/>
        <end position="132"/>
    </location>
</feature>
<dbReference type="InterPro" id="IPR037682">
    <property type="entry name" value="TonB_C"/>
</dbReference>
<name>I2GC78_9BACT</name>
<dbReference type="STRING" id="1185876.BN8_00430"/>
<accession>I2GC78</accession>
<evidence type="ECO:0000256" key="5">
    <source>
        <dbReference type="ARBA" id="ARBA00022519"/>
    </source>
</evidence>
<gene>
    <name evidence="12" type="ORF">BN8_00430</name>
</gene>
<dbReference type="PROSITE" id="PS52015">
    <property type="entry name" value="TONB_CTD"/>
    <property type="match status" value="2"/>
</dbReference>
<dbReference type="EMBL" id="CAIT01000004">
    <property type="protein sequence ID" value="CCH51502.1"/>
    <property type="molecule type" value="Genomic_DNA"/>
</dbReference>
<evidence type="ECO:0000256" key="1">
    <source>
        <dbReference type="ARBA" id="ARBA00004383"/>
    </source>
</evidence>
<keyword evidence="3" id="KW-0813">Transport</keyword>
<evidence type="ECO:0000256" key="4">
    <source>
        <dbReference type="ARBA" id="ARBA00022475"/>
    </source>
</evidence>
<dbReference type="GO" id="GO:0015031">
    <property type="term" value="P:protein transport"/>
    <property type="evidence" value="ECO:0007669"/>
    <property type="project" value="UniProtKB-KW"/>
</dbReference>
<feature type="signal peptide" evidence="10">
    <location>
        <begin position="1"/>
        <end position="18"/>
    </location>
</feature>
<dbReference type="GO" id="GO:0055085">
    <property type="term" value="P:transmembrane transport"/>
    <property type="evidence" value="ECO:0007669"/>
    <property type="project" value="InterPro"/>
</dbReference>
<dbReference type="PANTHER" id="PTHR33446">
    <property type="entry name" value="PROTEIN TONB-RELATED"/>
    <property type="match status" value="1"/>
</dbReference>
<dbReference type="Pfam" id="PF03544">
    <property type="entry name" value="TonB_C"/>
    <property type="match status" value="2"/>
</dbReference>
<dbReference type="SUPFAM" id="SSF74653">
    <property type="entry name" value="TolA/TonB C-terminal domain"/>
    <property type="match status" value="2"/>
</dbReference>
<evidence type="ECO:0000259" key="11">
    <source>
        <dbReference type="PROSITE" id="PS52015"/>
    </source>
</evidence>
<dbReference type="GO" id="GO:0031992">
    <property type="term" value="F:energy transducer activity"/>
    <property type="evidence" value="ECO:0007669"/>
    <property type="project" value="InterPro"/>
</dbReference>
<dbReference type="eggNOG" id="COG2849">
    <property type="taxonomic scope" value="Bacteria"/>
</dbReference>
<dbReference type="AlphaFoldDB" id="I2GC78"/>
<keyword evidence="6" id="KW-0812">Transmembrane</keyword>
<sequence>MRPLIFFLFLFVSLPLFAQKQAFKPFEVDKPAEPQGGTQYLDAFVQANLRKPISARSQNINGRVIIGAVIQADGSPTDVKVIKSLRPDCDREAIRVFSLYKNWSPARKADKQVSQEVTFPILFKPNQPFLYVNGATVSYYDKDFRELPDSTEQARYKQVSPMDSAGLPTADVVVFERKGKSWQEYNRLQLVQKDVKPLNRADKRRYMLGYQSTPGRWEGIVFEIDEAGIIRSQQSYEKGRPVGTSFTFDSSGVLQQKREEYDTQIVTTSWYPNGQLRQVLVSPLPKAKDGHAPGKIMGLWSNTGEHLVQEGNGLAVLSEPQRSEKDTAQQTLFVEKGQIVDGLKQGVWTGRYKDGSFFYEETYDKGICQGGKSIVAGSDTLRYTTLEKQPQFPGGMQALGQFLAQNLRYPAEAQKARAQGRVLVSFVVNTDGTLSDVHVLQGLGFGADEEALRVVNKSPRWEPGFQRGRRVRVRYALPINFTLH</sequence>
<evidence type="ECO:0000256" key="9">
    <source>
        <dbReference type="ARBA" id="ARBA00023136"/>
    </source>
</evidence>
<comment type="subcellular location">
    <subcellularLocation>
        <location evidence="1">Cell inner membrane</location>
        <topology evidence="1">Single-pass membrane protein</topology>
        <orientation evidence="1">Periplasmic side</orientation>
    </subcellularLocation>
</comment>
<dbReference type="GO" id="GO:0030288">
    <property type="term" value="C:outer membrane-bounded periplasmic space"/>
    <property type="evidence" value="ECO:0007669"/>
    <property type="project" value="InterPro"/>
</dbReference>
<dbReference type="InterPro" id="IPR003538">
    <property type="entry name" value="TonB"/>
</dbReference>
<dbReference type="PANTHER" id="PTHR33446:SF2">
    <property type="entry name" value="PROTEIN TONB"/>
    <property type="match status" value="1"/>
</dbReference>
<dbReference type="GO" id="GO:0015891">
    <property type="term" value="P:siderophore transport"/>
    <property type="evidence" value="ECO:0007669"/>
    <property type="project" value="InterPro"/>
</dbReference>